<keyword evidence="7 10" id="KW-1133">Transmembrane helix</keyword>
<comment type="caution">
    <text evidence="11">The sequence shown here is derived from an EMBL/GenBank/DDBJ whole genome shotgun (WGS) entry which is preliminary data.</text>
</comment>
<sequence length="471" mass="50871">MNGMCMENNMSSSNEKNNRYLLTDWKPENPAFWENKGKHIARRNLWISVSCLLLAFCVWMLFSAVAVNLNKIGFNFTTDQLFLLTALPSLSGAILRVPYSFMVPIFGGRRWTIFSTIILVIPCVWLGFAVQNTATPFGVFIIIALMCGFAGANFASSMGNISFFFPKAKQGSALGVNGGLGNLGVSVMQLIAPLVIFVPMFTFLGVQGVPQADGALLSLANAAWIWVPLLLIATLAAGMGMNDIASSKASIASQLPVLKRFHLWLLSLLYLATFGSFIGFSAGFAMLSKTQFPDVNILQLAFFGPFIGALARSAGGVISDKFGGVRVTLINFMFMALFSALLFLTLPGSGEGNFVAFYLVFMGLFLTAGLGSGSTFQMIAVIFRKITIYRVKLRGGTEEQAQREAVTDTAAALGFISAIGAVGGFFIPKAFGSSLALTGSPVGAMKIFLVFYIVCVLVTWLVYGRRRPKQK</sequence>
<dbReference type="AlphaFoldDB" id="D4B9H0"/>
<comment type="subcellular location">
    <subcellularLocation>
        <location evidence="1">Cell inner membrane</location>
        <topology evidence="1">Multi-pass membrane protein</topology>
    </subcellularLocation>
    <subcellularLocation>
        <location evidence="10">Cell membrane</location>
        <topology evidence="10">Multi-pass membrane protein</topology>
    </subcellularLocation>
</comment>
<evidence type="ECO:0000313" key="12">
    <source>
        <dbReference type="Proteomes" id="UP000003880"/>
    </source>
</evidence>
<name>D4B9H0_9ENTR</name>
<evidence type="ECO:0000256" key="5">
    <source>
        <dbReference type="ARBA" id="ARBA00022519"/>
    </source>
</evidence>
<keyword evidence="8 10" id="KW-0534">Nitrate assimilation</keyword>
<feature type="transmembrane region" description="Helical" evidence="10">
    <location>
        <begin position="111"/>
        <end position="131"/>
    </location>
</feature>
<protein>
    <recommendedName>
        <fullName evidence="10">Nitrate/nitrite transporter</fullName>
    </recommendedName>
</protein>
<feature type="transmembrane region" description="Helical" evidence="10">
    <location>
        <begin position="405"/>
        <end position="427"/>
    </location>
</feature>
<feature type="transmembrane region" description="Helical" evidence="10">
    <location>
        <begin position="327"/>
        <end position="346"/>
    </location>
</feature>
<feature type="transmembrane region" description="Helical" evidence="10">
    <location>
        <begin position="137"/>
        <end position="159"/>
    </location>
</feature>
<dbReference type="Gene3D" id="1.20.1250.20">
    <property type="entry name" value="MFS general substrate transporter like domains"/>
    <property type="match status" value="1"/>
</dbReference>
<evidence type="ECO:0000256" key="8">
    <source>
        <dbReference type="ARBA" id="ARBA00023063"/>
    </source>
</evidence>
<dbReference type="GO" id="GO:0042128">
    <property type="term" value="P:nitrate assimilation"/>
    <property type="evidence" value="ECO:0007669"/>
    <property type="project" value="UniProtKB-UniRule"/>
</dbReference>
<dbReference type="EMBL" id="ABWL02000006">
    <property type="protein sequence ID" value="EFE08831.1"/>
    <property type="molecule type" value="Genomic_DNA"/>
</dbReference>
<evidence type="ECO:0000256" key="10">
    <source>
        <dbReference type="RuleBase" id="RU366033"/>
    </source>
</evidence>
<keyword evidence="6 10" id="KW-0812">Transmembrane</keyword>
<feature type="transmembrane region" description="Helical" evidence="10">
    <location>
        <begin position="447"/>
        <end position="463"/>
    </location>
</feature>
<reference evidence="11 12" key="1">
    <citation type="submission" date="2010-02" db="EMBL/GenBank/DDBJ databases">
        <authorList>
            <person name="Weinstock G."/>
            <person name="Sodergren E."/>
            <person name="Clifton S."/>
            <person name="Fulton L."/>
            <person name="Fulton B."/>
            <person name="Courtney L."/>
            <person name="Fronick C."/>
            <person name="Harrison M."/>
            <person name="Strong C."/>
            <person name="Farmer C."/>
            <person name="Delahaunty K."/>
            <person name="Markovic C."/>
            <person name="Hall O."/>
            <person name="Minx P."/>
            <person name="Tomlinson C."/>
            <person name="Mitreva M."/>
            <person name="Nelson J."/>
            <person name="Hou S."/>
            <person name="Wollam A."/>
            <person name="Pepin K.H."/>
            <person name="Johnson M."/>
            <person name="Bhonagiri V."/>
            <person name="Zhang X."/>
            <person name="Suruliraj S."/>
            <person name="Warren W."/>
            <person name="Chinwalla A."/>
            <person name="Mardis E.R."/>
            <person name="Wilson R.K."/>
        </authorList>
    </citation>
    <scope>NUCLEOTIDE SEQUENCE [LARGE SCALE GENOMIC DNA]</scope>
    <source>
        <strain evidence="11 12">ATCC 29220</strain>
    </source>
</reference>
<evidence type="ECO:0000256" key="6">
    <source>
        <dbReference type="ARBA" id="ARBA00022692"/>
    </source>
</evidence>
<dbReference type="Proteomes" id="UP000003880">
    <property type="component" value="Unassembled WGS sequence"/>
</dbReference>
<dbReference type="eggNOG" id="COG2223">
    <property type="taxonomic scope" value="Bacteria"/>
</dbReference>
<dbReference type="PANTHER" id="PTHR23515">
    <property type="entry name" value="HIGH-AFFINITY NITRATE TRANSPORTER 2.3"/>
    <property type="match status" value="1"/>
</dbReference>
<comment type="similarity">
    <text evidence="2 10">Belongs to the major facilitator superfamily. Nitrate/nitrite porter (TC 2.A.1.8) family.</text>
</comment>
<evidence type="ECO:0000256" key="9">
    <source>
        <dbReference type="ARBA" id="ARBA00023136"/>
    </source>
</evidence>
<feature type="transmembrane region" description="Helical" evidence="10">
    <location>
        <begin position="180"/>
        <end position="203"/>
    </location>
</feature>
<dbReference type="GO" id="GO:0005886">
    <property type="term" value="C:plasma membrane"/>
    <property type="evidence" value="ECO:0007669"/>
    <property type="project" value="UniProtKB-SubCell"/>
</dbReference>
<feature type="transmembrane region" description="Helical" evidence="10">
    <location>
        <begin position="358"/>
        <end position="384"/>
    </location>
</feature>
<evidence type="ECO:0000256" key="1">
    <source>
        <dbReference type="ARBA" id="ARBA00004429"/>
    </source>
</evidence>
<feature type="transmembrane region" description="Helical" evidence="10">
    <location>
        <begin position="263"/>
        <end position="285"/>
    </location>
</feature>
<dbReference type="InterPro" id="IPR036259">
    <property type="entry name" value="MFS_trans_sf"/>
</dbReference>
<dbReference type="SUPFAM" id="SSF103473">
    <property type="entry name" value="MFS general substrate transporter"/>
    <property type="match status" value="1"/>
</dbReference>
<accession>D4B9H0</accession>
<evidence type="ECO:0000313" key="11">
    <source>
        <dbReference type="EMBL" id="EFE08831.1"/>
    </source>
</evidence>
<feature type="transmembrane region" description="Helical" evidence="10">
    <location>
        <begin position="223"/>
        <end position="242"/>
    </location>
</feature>
<dbReference type="NCBIfam" id="NF011608">
    <property type="entry name" value="PRK15034.1"/>
    <property type="match status" value="1"/>
</dbReference>
<dbReference type="InterPro" id="IPR004737">
    <property type="entry name" value="NO3_transporter_NarK/NarU-like"/>
</dbReference>
<dbReference type="NCBIfam" id="TIGR00886">
    <property type="entry name" value="2A0108"/>
    <property type="match status" value="1"/>
</dbReference>
<dbReference type="Pfam" id="PF07690">
    <property type="entry name" value="MFS_1"/>
    <property type="match status" value="1"/>
</dbReference>
<dbReference type="GO" id="GO:0015113">
    <property type="term" value="F:nitrite transmembrane transporter activity"/>
    <property type="evidence" value="ECO:0007669"/>
    <property type="project" value="InterPro"/>
</dbReference>
<dbReference type="GO" id="GO:0015291">
    <property type="term" value="F:secondary active transmembrane transporter activity"/>
    <property type="evidence" value="ECO:0007669"/>
    <property type="project" value="UniProtKB-ARBA"/>
</dbReference>
<evidence type="ECO:0000256" key="7">
    <source>
        <dbReference type="ARBA" id="ARBA00022989"/>
    </source>
</evidence>
<evidence type="ECO:0000256" key="4">
    <source>
        <dbReference type="ARBA" id="ARBA00022475"/>
    </source>
</evidence>
<keyword evidence="9 10" id="KW-0472">Membrane</keyword>
<evidence type="ECO:0000256" key="2">
    <source>
        <dbReference type="ARBA" id="ARBA00008432"/>
    </source>
</evidence>
<feature type="transmembrane region" description="Helical" evidence="10">
    <location>
        <begin position="45"/>
        <end position="69"/>
    </location>
</feature>
<dbReference type="HOGENOM" id="CLU_033198_1_0_6"/>
<keyword evidence="3 10" id="KW-0813">Transport</keyword>
<evidence type="ECO:0000256" key="3">
    <source>
        <dbReference type="ARBA" id="ARBA00022448"/>
    </source>
</evidence>
<feature type="transmembrane region" description="Helical" evidence="10">
    <location>
        <begin position="81"/>
        <end position="99"/>
    </location>
</feature>
<gene>
    <name evidence="11" type="primary">narK</name>
    <name evidence="11" type="ORF">CIT292_07110</name>
</gene>
<feature type="transmembrane region" description="Helical" evidence="10">
    <location>
        <begin position="297"/>
        <end position="315"/>
    </location>
</feature>
<proteinExistence type="inferred from homology"/>
<dbReference type="GO" id="GO:0015112">
    <property type="term" value="F:nitrate transmembrane transporter activity"/>
    <property type="evidence" value="ECO:0007669"/>
    <property type="project" value="UniProtKB-UniRule"/>
</dbReference>
<keyword evidence="5" id="KW-0997">Cell inner membrane</keyword>
<dbReference type="CDD" id="cd17341">
    <property type="entry name" value="MFS_NRT2_like"/>
    <property type="match status" value="1"/>
</dbReference>
<organism evidence="11 12">
    <name type="scientific">Citrobacter youngae ATCC 29220</name>
    <dbReference type="NCBI Taxonomy" id="500640"/>
    <lineage>
        <taxon>Bacteria</taxon>
        <taxon>Pseudomonadati</taxon>
        <taxon>Pseudomonadota</taxon>
        <taxon>Gammaproteobacteria</taxon>
        <taxon>Enterobacterales</taxon>
        <taxon>Enterobacteriaceae</taxon>
        <taxon>Citrobacter</taxon>
        <taxon>Citrobacter freundii complex</taxon>
    </lineage>
</organism>
<dbReference type="FunFam" id="1.20.1250.20:FF:000024">
    <property type="entry name" value="Nitrite extrusion protein NarK"/>
    <property type="match status" value="1"/>
</dbReference>
<keyword evidence="4 10" id="KW-1003">Cell membrane</keyword>
<dbReference type="InterPro" id="IPR011701">
    <property type="entry name" value="MFS"/>
</dbReference>
<dbReference type="InterPro" id="IPR044772">
    <property type="entry name" value="NO3_transporter"/>
</dbReference>